<protein>
    <submittedName>
        <fullName evidence="3">Uncharacterized protein LOC112466500 isoform X1</fullName>
    </submittedName>
</protein>
<accession>A0A6J1RC80</accession>
<organism evidence="2 3">
    <name type="scientific">Temnothorax curvispinosus</name>
    <dbReference type="NCBI Taxonomy" id="300111"/>
    <lineage>
        <taxon>Eukaryota</taxon>
        <taxon>Metazoa</taxon>
        <taxon>Ecdysozoa</taxon>
        <taxon>Arthropoda</taxon>
        <taxon>Hexapoda</taxon>
        <taxon>Insecta</taxon>
        <taxon>Pterygota</taxon>
        <taxon>Neoptera</taxon>
        <taxon>Endopterygota</taxon>
        <taxon>Hymenoptera</taxon>
        <taxon>Apocrita</taxon>
        <taxon>Aculeata</taxon>
        <taxon>Formicoidea</taxon>
        <taxon>Formicidae</taxon>
        <taxon>Myrmicinae</taxon>
        <taxon>Temnothorax</taxon>
    </lineage>
</organism>
<dbReference type="OrthoDB" id="432685at2759"/>
<keyword evidence="1" id="KW-0472">Membrane</keyword>
<feature type="transmembrane region" description="Helical" evidence="1">
    <location>
        <begin position="93"/>
        <end position="110"/>
    </location>
</feature>
<dbReference type="Proteomes" id="UP000504618">
    <property type="component" value="Unplaced"/>
</dbReference>
<evidence type="ECO:0000313" key="2">
    <source>
        <dbReference type="Proteomes" id="UP000504618"/>
    </source>
</evidence>
<dbReference type="GeneID" id="112466500"/>
<proteinExistence type="predicted"/>
<sequence>MMKAIRILMFFFCFRERNMSSMQKYSRSRERLTSRYPASGIEESSARSRSSAGSPWRLFQVVDKVKNLSNTVLLLLMLMAVYSHYMVNDKFERIAPALVFFFMLTGRLVIDWQLRREDAQSVTANGVDDKAKKQD</sequence>
<evidence type="ECO:0000256" key="1">
    <source>
        <dbReference type="SAM" id="Phobius"/>
    </source>
</evidence>
<keyword evidence="1" id="KW-0812">Transmembrane</keyword>
<gene>
    <name evidence="3" type="primary">LOC112466500</name>
</gene>
<name>A0A6J1RC80_9HYME</name>
<reference evidence="3" key="1">
    <citation type="submission" date="2025-08" db="UniProtKB">
        <authorList>
            <consortium name="RefSeq"/>
        </authorList>
    </citation>
    <scope>IDENTIFICATION</scope>
    <source>
        <tissue evidence="3">Whole body</tissue>
    </source>
</reference>
<dbReference type="RefSeq" id="XP_024890385.1">
    <property type="nucleotide sequence ID" value="XM_025034617.1"/>
</dbReference>
<evidence type="ECO:0000313" key="3">
    <source>
        <dbReference type="RefSeq" id="XP_024890385.1"/>
    </source>
</evidence>
<keyword evidence="1" id="KW-1133">Transmembrane helix</keyword>
<feature type="transmembrane region" description="Helical" evidence="1">
    <location>
        <begin position="67"/>
        <end position="87"/>
    </location>
</feature>
<keyword evidence="2" id="KW-1185">Reference proteome</keyword>
<dbReference type="AlphaFoldDB" id="A0A6J1RC80"/>